<sequence>MSRCFPYLPPGYAGKCASNEALILSIKLQREGEKAKSDRKKERNRAKKEKRPEEKTKGTADRKTKKFTEEKSCHDHRCRTLPRGGHIAHGQEESSHLEKSSVTEEHGRPCSSSDTTENSTKRKRHPMPPNFIQSRGNIIRIQFSCHRQEDLATSSNRGQLCSTSGKTEPLAIQPESRVNLNRFQNVHHPNSATSSIALNLVPKLDKMVHPLQHKTEIVVPSDVASTSHDKKMQKMKGVYGNLFESWVPPPLQCALPNNFDDQDWLFTTKGQSYSGAESLKAGEYLPDLPCHGSAALQLRPQYLQDSAFSSPPFFFSSTVEEAALASCQFCVKSCHVSGYFAGLYMHNDRVLWKIGSWGNWEQFCVWVPSVPCLLPFRALMLLVTSCFGLLLPLLALFEEDGCLDADAVGGWHQSLVPALARARVCVRIIKMFCLDFV</sequence>
<feature type="compositionally biased region" description="Basic and acidic residues" evidence="1">
    <location>
        <begin position="89"/>
        <end position="108"/>
    </location>
</feature>
<dbReference type="EMBL" id="BSYO01000018">
    <property type="protein sequence ID" value="GMH18023.1"/>
    <property type="molecule type" value="Genomic_DNA"/>
</dbReference>
<dbReference type="PANTHER" id="PTHR34660:SF7">
    <property type="entry name" value="DNA LIGASE-LIKE PROTEIN"/>
    <property type="match status" value="1"/>
</dbReference>
<feature type="compositionally biased region" description="Basic and acidic residues" evidence="1">
    <location>
        <begin position="50"/>
        <end position="75"/>
    </location>
</feature>
<proteinExistence type="predicted"/>
<accession>A0AAD3SUX3</accession>
<name>A0AAD3SUX3_NEPGR</name>
<evidence type="ECO:0000256" key="1">
    <source>
        <dbReference type="SAM" id="MobiDB-lite"/>
    </source>
</evidence>
<dbReference type="PANTHER" id="PTHR34660">
    <property type="entry name" value="MYB-LIKE PROTEIN X"/>
    <property type="match status" value="1"/>
</dbReference>
<feature type="compositionally biased region" description="Basic and acidic residues" evidence="1">
    <location>
        <begin position="28"/>
        <end position="41"/>
    </location>
</feature>
<reference evidence="2" key="1">
    <citation type="submission" date="2023-05" db="EMBL/GenBank/DDBJ databases">
        <title>Nepenthes gracilis genome sequencing.</title>
        <authorList>
            <person name="Fukushima K."/>
        </authorList>
    </citation>
    <scope>NUCLEOTIDE SEQUENCE</scope>
    <source>
        <strain evidence="2">SING2019-196</strain>
    </source>
</reference>
<organism evidence="2 3">
    <name type="scientific">Nepenthes gracilis</name>
    <name type="common">Slender pitcher plant</name>
    <dbReference type="NCBI Taxonomy" id="150966"/>
    <lineage>
        <taxon>Eukaryota</taxon>
        <taxon>Viridiplantae</taxon>
        <taxon>Streptophyta</taxon>
        <taxon>Embryophyta</taxon>
        <taxon>Tracheophyta</taxon>
        <taxon>Spermatophyta</taxon>
        <taxon>Magnoliopsida</taxon>
        <taxon>eudicotyledons</taxon>
        <taxon>Gunneridae</taxon>
        <taxon>Pentapetalae</taxon>
        <taxon>Caryophyllales</taxon>
        <taxon>Nepenthaceae</taxon>
        <taxon>Nepenthes</taxon>
    </lineage>
</organism>
<dbReference type="AlphaFoldDB" id="A0AAD3SUX3"/>
<evidence type="ECO:0000313" key="2">
    <source>
        <dbReference type="EMBL" id="GMH18023.1"/>
    </source>
</evidence>
<feature type="region of interest" description="Disordered" evidence="1">
    <location>
        <begin position="28"/>
        <end position="134"/>
    </location>
</feature>
<evidence type="ECO:0000313" key="3">
    <source>
        <dbReference type="Proteomes" id="UP001279734"/>
    </source>
</evidence>
<gene>
    <name evidence="2" type="ORF">Nepgr_019864</name>
</gene>
<comment type="caution">
    <text evidence="2">The sequence shown here is derived from an EMBL/GenBank/DDBJ whole genome shotgun (WGS) entry which is preliminary data.</text>
</comment>
<dbReference type="Proteomes" id="UP001279734">
    <property type="component" value="Unassembled WGS sequence"/>
</dbReference>
<protein>
    <submittedName>
        <fullName evidence="2">Uncharacterized protein</fullName>
    </submittedName>
</protein>
<keyword evidence="3" id="KW-1185">Reference proteome</keyword>